<dbReference type="RefSeq" id="WP_167217176.1">
    <property type="nucleotide sequence ID" value="NZ_CP050063.1"/>
</dbReference>
<organism evidence="1 2">
    <name type="scientific">Spirosoma aureum</name>
    <dbReference type="NCBI Taxonomy" id="2692134"/>
    <lineage>
        <taxon>Bacteria</taxon>
        <taxon>Pseudomonadati</taxon>
        <taxon>Bacteroidota</taxon>
        <taxon>Cytophagia</taxon>
        <taxon>Cytophagales</taxon>
        <taxon>Cytophagaceae</taxon>
        <taxon>Spirosoma</taxon>
    </lineage>
</organism>
<dbReference type="InterPro" id="IPR024623">
    <property type="entry name" value="YtxH"/>
</dbReference>
<protein>
    <submittedName>
        <fullName evidence="1">YtxH domain-containing protein</fullName>
    </submittedName>
</protein>
<dbReference type="KEGG" id="spib:G8759_31655"/>
<proteinExistence type="predicted"/>
<accession>A0A6G9AXF1</accession>
<sequence length="118" mass="13075">MSFLKGVLAGLAIGYLTAPRSGKETRDQLTQRVNDLQDQWDEGVAQVKSQIDSLVGNAENKVDRYANQAEKKVDHYKNEVQSSYNKERAKNTYNNKVDDVADAAKSGINNAEDALKIS</sequence>
<dbReference type="SUPFAM" id="SSF58113">
    <property type="entry name" value="Apolipoprotein A-I"/>
    <property type="match status" value="1"/>
</dbReference>
<dbReference type="AlphaFoldDB" id="A0A6G9AXF1"/>
<gene>
    <name evidence="1" type="ORF">G8759_31655</name>
</gene>
<dbReference type="Pfam" id="PF12732">
    <property type="entry name" value="YtxH"/>
    <property type="match status" value="1"/>
</dbReference>
<reference evidence="1 2" key="1">
    <citation type="submission" date="2020-03" db="EMBL/GenBank/DDBJ databases">
        <authorList>
            <person name="Kim M.K."/>
        </authorList>
    </citation>
    <scope>NUCLEOTIDE SEQUENCE [LARGE SCALE GENOMIC DNA]</scope>
    <source>
        <strain evidence="1 2">BT328</strain>
    </source>
</reference>
<name>A0A6G9AXF1_9BACT</name>
<evidence type="ECO:0000313" key="2">
    <source>
        <dbReference type="Proteomes" id="UP000501802"/>
    </source>
</evidence>
<dbReference type="PANTHER" id="PTHR35792">
    <property type="entry name" value="GENERAL STRESS PROTEIN"/>
    <property type="match status" value="1"/>
</dbReference>
<dbReference type="Gene3D" id="1.20.120.20">
    <property type="entry name" value="Apolipoprotein"/>
    <property type="match status" value="1"/>
</dbReference>
<dbReference type="PANTHER" id="PTHR35792:SF1">
    <property type="entry name" value="SLL0268 PROTEIN"/>
    <property type="match status" value="1"/>
</dbReference>
<dbReference type="Proteomes" id="UP000501802">
    <property type="component" value="Chromosome"/>
</dbReference>
<evidence type="ECO:0000313" key="1">
    <source>
        <dbReference type="EMBL" id="QIP16873.1"/>
    </source>
</evidence>
<dbReference type="EMBL" id="CP050063">
    <property type="protein sequence ID" value="QIP16873.1"/>
    <property type="molecule type" value="Genomic_DNA"/>
</dbReference>
<dbReference type="InterPro" id="IPR052928">
    <property type="entry name" value="Desiccation-related_membrane"/>
</dbReference>
<keyword evidence="2" id="KW-1185">Reference proteome</keyword>